<keyword evidence="1" id="KW-0472">Membrane</keyword>
<evidence type="ECO:0000313" key="3">
    <source>
        <dbReference type="Proteomes" id="UP000887116"/>
    </source>
</evidence>
<sequence length="282" mass="31979">MCGLPLHTLWVPGTVLRAVEEPLVPKALSWTIFFVHDFGNNFHITELRYIVGIPVSIIPRKGEEEQQHRRAKPDSLEYYGRLRLGEILVSFNPGCGRIFYREATEPIGGFRFSSPELLGRFFRWIGVFPIKSFIFLALVAGVKDKSELKDFIIFLQPLLLAIFSIGIYMGIKYLHQCQSNETYQIIVLWSFNGVLGFCFRGMSICLALLSALTAHMIFRNLSYIVAFAVLFMIFIGTFSFFAVEDYGLCTEFLGYALYLHIAVCALILLAVLVNLVDLCAEC</sequence>
<evidence type="ECO:0000313" key="2">
    <source>
        <dbReference type="EMBL" id="GFR19486.1"/>
    </source>
</evidence>
<feature type="transmembrane region" description="Helical" evidence="1">
    <location>
        <begin position="221"/>
        <end position="243"/>
    </location>
</feature>
<feature type="transmembrane region" description="Helical" evidence="1">
    <location>
        <begin position="121"/>
        <end position="139"/>
    </location>
</feature>
<comment type="caution">
    <text evidence="2">The sequence shown here is derived from an EMBL/GenBank/DDBJ whole genome shotgun (WGS) entry which is preliminary data.</text>
</comment>
<accession>A0A8X6H8Z4</accession>
<reference evidence="2" key="1">
    <citation type="submission" date="2020-07" db="EMBL/GenBank/DDBJ databases">
        <title>Multicomponent nature underlies the extraordinary mechanical properties of spider dragline silk.</title>
        <authorList>
            <person name="Kono N."/>
            <person name="Nakamura H."/>
            <person name="Mori M."/>
            <person name="Yoshida Y."/>
            <person name="Ohtoshi R."/>
            <person name="Malay A.D."/>
            <person name="Moran D.A.P."/>
            <person name="Tomita M."/>
            <person name="Numata K."/>
            <person name="Arakawa K."/>
        </authorList>
    </citation>
    <scope>NUCLEOTIDE SEQUENCE</scope>
</reference>
<dbReference type="EMBL" id="BMAO01017945">
    <property type="protein sequence ID" value="GFR19486.1"/>
    <property type="molecule type" value="Genomic_DNA"/>
</dbReference>
<keyword evidence="3" id="KW-1185">Reference proteome</keyword>
<dbReference type="Proteomes" id="UP000887116">
    <property type="component" value="Unassembled WGS sequence"/>
</dbReference>
<feature type="transmembrane region" description="Helical" evidence="1">
    <location>
        <begin position="255"/>
        <end position="276"/>
    </location>
</feature>
<feature type="transmembrane region" description="Helical" evidence="1">
    <location>
        <begin position="151"/>
        <end position="171"/>
    </location>
</feature>
<dbReference type="AlphaFoldDB" id="A0A8X6H8Z4"/>
<organism evidence="2 3">
    <name type="scientific">Trichonephila clavata</name>
    <name type="common">Joro spider</name>
    <name type="synonym">Nephila clavata</name>
    <dbReference type="NCBI Taxonomy" id="2740835"/>
    <lineage>
        <taxon>Eukaryota</taxon>
        <taxon>Metazoa</taxon>
        <taxon>Ecdysozoa</taxon>
        <taxon>Arthropoda</taxon>
        <taxon>Chelicerata</taxon>
        <taxon>Arachnida</taxon>
        <taxon>Araneae</taxon>
        <taxon>Araneomorphae</taxon>
        <taxon>Entelegynae</taxon>
        <taxon>Araneoidea</taxon>
        <taxon>Nephilidae</taxon>
        <taxon>Trichonephila</taxon>
    </lineage>
</organism>
<proteinExistence type="predicted"/>
<evidence type="ECO:0000256" key="1">
    <source>
        <dbReference type="SAM" id="Phobius"/>
    </source>
</evidence>
<gene>
    <name evidence="2" type="ORF">TNCT_179421</name>
</gene>
<keyword evidence="1" id="KW-1133">Transmembrane helix</keyword>
<name>A0A8X6H8Z4_TRICU</name>
<feature type="transmembrane region" description="Helical" evidence="1">
    <location>
        <begin position="183"/>
        <end position="209"/>
    </location>
</feature>
<protein>
    <submittedName>
        <fullName evidence="2">Uncharacterized protein</fullName>
    </submittedName>
</protein>
<keyword evidence="1" id="KW-0812">Transmembrane</keyword>